<protein>
    <submittedName>
        <fullName evidence="2">Uncharacterized protein</fullName>
    </submittedName>
</protein>
<evidence type="ECO:0000313" key="3">
    <source>
        <dbReference type="Proteomes" id="UP000006094"/>
    </source>
</evidence>
<dbReference type="AlphaFoldDB" id="K0B0N4"/>
<reference evidence="2 3" key="1">
    <citation type="journal article" date="2012" name="PLoS ONE">
        <title>The purine-utilizing bacterium Clostridium acidurici 9a: a genome-guided metabolic reconsideration.</title>
        <authorList>
            <person name="Hartwich K."/>
            <person name="Poehlein A."/>
            <person name="Daniel R."/>
        </authorList>
    </citation>
    <scope>NUCLEOTIDE SEQUENCE [LARGE SCALE GENOMIC DNA]</scope>
    <source>
        <strain evidence="3">ATCC 7906 / DSM 604 / BCRC 14475 / CIP 104303 / KCTC 5404 / NCIMB 10678 / 9a</strain>
    </source>
</reference>
<dbReference type="OrthoDB" id="1707350at2"/>
<keyword evidence="3" id="KW-1185">Reference proteome</keyword>
<evidence type="ECO:0000313" key="2">
    <source>
        <dbReference type="EMBL" id="AFS79089.1"/>
    </source>
</evidence>
<sequence>MFKFNKDKNDLEIDIEYDSITRSVIPLLIEDRNWISLFNKIEEKDIIDLKEKLSSLVKENRSSKKELTTRKSEKKKLIAKILTLSDEINNNDLVEGVDLLGEYEEKLHEANENIDELTFKTETIPSQIRATNLELLRVTIKYAYKDIIYTEKKLSELDKELTELRERLRIAIKEKYDNEEKRNTTYAFLHNVLGGKEVDKLDKNILD</sequence>
<dbReference type="HOGENOM" id="CLU_095242_0_0_9"/>
<feature type="coiled-coil region" evidence="1">
    <location>
        <begin position="147"/>
        <end position="174"/>
    </location>
</feature>
<name>K0B0N4_GOTA9</name>
<dbReference type="eggNOG" id="ENOG50323Y0">
    <property type="taxonomic scope" value="Bacteria"/>
</dbReference>
<gene>
    <name evidence="2" type="ordered locus">Curi_c20850</name>
</gene>
<dbReference type="STRING" id="1128398.Curi_c20850"/>
<dbReference type="EMBL" id="CP003326">
    <property type="protein sequence ID" value="AFS79089.1"/>
    <property type="molecule type" value="Genomic_DNA"/>
</dbReference>
<dbReference type="RefSeq" id="WP_014968225.1">
    <property type="nucleotide sequence ID" value="NC_018664.1"/>
</dbReference>
<proteinExistence type="predicted"/>
<dbReference type="Proteomes" id="UP000006094">
    <property type="component" value="Chromosome"/>
</dbReference>
<accession>K0B0N4</accession>
<keyword evidence="1" id="KW-0175">Coiled coil</keyword>
<organism evidence="2 3">
    <name type="scientific">Gottschalkia acidurici (strain ATCC 7906 / DSM 604 / BCRC 14475 / CIP 104303 / KCTC 5404 / NCIMB 10678 / 9a)</name>
    <name type="common">Clostridium acidurici</name>
    <dbReference type="NCBI Taxonomy" id="1128398"/>
    <lineage>
        <taxon>Bacteria</taxon>
        <taxon>Bacillati</taxon>
        <taxon>Bacillota</taxon>
        <taxon>Tissierellia</taxon>
        <taxon>Tissierellales</taxon>
        <taxon>Gottschalkiaceae</taxon>
        <taxon>Gottschalkia</taxon>
    </lineage>
</organism>
<dbReference type="KEGG" id="cad:Curi_c20850"/>
<dbReference type="PATRIC" id="fig|1128398.3.peg.2150"/>
<feature type="coiled-coil region" evidence="1">
    <location>
        <begin position="39"/>
        <end position="66"/>
    </location>
</feature>
<evidence type="ECO:0000256" key="1">
    <source>
        <dbReference type="SAM" id="Coils"/>
    </source>
</evidence>